<feature type="non-terminal residue" evidence="3">
    <location>
        <position position="134"/>
    </location>
</feature>
<evidence type="ECO:0000313" key="4">
    <source>
        <dbReference type="Proteomes" id="UP000011661"/>
    </source>
</evidence>
<gene>
    <name evidence="3" type="ORF">C495_12005</name>
</gene>
<dbReference type="RefSeq" id="WP_008163198.1">
    <property type="nucleotide sequence ID" value="NZ_AOHX01000040.1"/>
</dbReference>
<evidence type="ECO:0000259" key="2">
    <source>
        <dbReference type="Pfam" id="PF00582"/>
    </source>
</evidence>
<dbReference type="PANTHER" id="PTHR46268:SF6">
    <property type="entry name" value="UNIVERSAL STRESS PROTEIN UP12"/>
    <property type="match status" value="1"/>
</dbReference>
<dbReference type="EMBL" id="AOHX01000040">
    <property type="protein sequence ID" value="ELY44039.1"/>
    <property type="molecule type" value="Genomic_DNA"/>
</dbReference>
<dbReference type="Pfam" id="PF00582">
    <property type="entry name" value="Usp"/>
    <property type="match status" value="1"/>
</dbReference>
<keyword evidence="4" id="KW-1185">Reference proteome</keyword>
<protein>
    <submittedName>
        <fullName evidence="3">UspA domain-containing protein</fullName>
    </submittedName>
</protein>
<dbReference type="PANTHER" id="PTHR46268">
    <property type="entry name" value="STRESS RESPONSE PROTEIN NHAX"/>
    <property type="match status" value="1"/>
</dbReference>
<organism evidence="3 4">
    <name type="scientific">Natronorubrum sulfidifaciens JCM 14089</name>
    <dbReference type="NCBI Taxonomy" id="1230460"/>
    <lineage>
        <taxon>Archaea</taxon>
        <taxon>Methanobacteriati</taxon>
        <taxon>Methanobacteriota</taxon>
        <taxon>Stenosarchaea group</taxon>
        <taxon>Halobacteria</taxon>
        <taxon>Halobacteriales</taxon>
        <taxon>Natrialbaceae</taxon>
        <taxon>Natronorubrum</taxon>
    </lineage>
</organism>
<proteinExistence type="inferred from homology"/>
<dbReference type="OrthoDB" id="105697at2157"/>
<dbReference type="InterPro" id="IPR014729">
    <property type="entry name" value="Rossmann-like_a/b/a_fold"/>
</dbReference>
<dbReference type="CDD" id="cd00293">
    <property type="entry name" value="USP-like"/>
    <property type="match status" value="1"/>
</dbReference>
<reference evidence="3 4" key="1">
    <citation type="journal article" date="2014" name="PLoS Genet.">
        <title>Phylogenetically driven sequencing of extremely halophilic archaea reveals strategies for static and dynamic osmo-response.</title>
        <authorList>
            <person name="Becker E.A."/>
            <person name="Seitzer P.M."/>
            <person name="Tritt A."/>
            <person name="Larsen D."/>
            <person name="Krusor M."/>
            <person name="Yao A.I."/>
            <person name="Wu D."/>
            <person name="Madern D."/>
            <person name="Eisen J.A."/>
            <person name="Darling A.E."/>
            <person name="Facciotti M.T."/>
        </authorList>
    </citation>
    <scope>NUCLEOTIDE SEQUENCE [LARGE SCALE GENOMIC DNA]</scope>
    <source>
        <strain evidence="3 4">JCM 14089</strain>
    </source>
</reference>
<dbReference type="Proteomes" id="UP000011661">
    <property type="component" value="Unassembled WGS sequence"/>
</dbReference>
<dbReference type="SUPFAM" id="SSF52402">
    <property type="entry name" value="Adenine nucleotide alpha hydrolases-like"/>
    <property type="match status" value="1"/>
</dbReference>
<sequence length="134" mass="14419">MPQHVLVPLDGSDRSFAGLEYSLASFPDATLTALFVVDPTRDHDATVGTADSPLERAEDRGERVLDRAVDRAEEVGRPCRTLLRTGTPHTEILAAASESNIDHLVLGSHGESPITRPFLGHVSDCLLYTSLSGL</sequence>
<dbReference type="STRING" id="1230460.C495_12005"/>
<dbReference type="AlphaFoldDB" id="L9W3J1"/>
<comment type="caution">
    <text evidence="3">The sequence shown here is derived from an EMBL/GenBank/DDBJ whole genome shotgun (WGS) entry which is preliminary data.</text>
</comment>
<evidence type="ECO:0000256" key="1">
    <source>
        <dbReference type="ARBA" id="ARBA00008791"/>
    </source>
</evidence>
<accession>L9W3J1</accession>
<comment type="similarity">
    <text evidence="1">Belongs to the universal stress protein A family.</text>
</comment>
<evidence type="ECO:0000313" key="3">
    <source>
        <dbReference type="EMBL" id="ELY44039.1"/>
    </source>
</evidence>
<dbReference type="eggNOG" id="arCOG00449">
    <property type="taxonomic scope" value="Archaea"/>
</dbReference>
<dbReference type="InterPro" id="IPR006016">
    <property type="entry name" value="UspA"/>
</dbReference>
<dbReference type="Gene3D" id="3.40.50.620">
    <property type="entry name" value="HUPs"/>
    <property type="match status" value="1"/>
</dbReference>
<name>L9W3J1_9EURY</name>
<feature type="domain" description="UspA" evidence="2">
    <location>
        <begin position="1"/>
        <end position="126"/>
    </location>
</feature>